<evidence type="ECO:0000256" key="2">
    <source>
        <dbReference type="ARBA" id="ARBA00023015"/>
    </source>
</evidence>
<dbReference type="InterPro" id="IPR011598">
    <property type="entry name" value="bHLH_dom"/>
</dbReference>
<organism evidence="7 8">
    <name type="scientific">Actinidia chinensis var. chinensis</name>
    <name type="common">Chinese soft-hair kiwi</name>
    <dbReference type="NCBI Taxonomy" id="1590841"/>
    <lineage>
        <taxon>Eukaryota</taxon>
        <taxon>Viridiplantae</taxon>
        <taxon>Streptophyta</taxon>
        <taxon>Embryophyta</taxon>
        <taxon>Tracheophyta</taxon>
        <taxon>Spermatophyta</taxon>
        <taxon>Magnoliopsida</taxon>
        <taxon>eudicotyledons</taxon>
        <taxon>Gunneridae</taxon>
        <taxon>Pentapetalae</taxon>
        <taxon>asterids</taxon>
        <taxon>Ericales</taxon>
        <taxon>Actinidiaceae</taxon>
        <taxon>Actinidia</taxon>
    </lineage>
</organism>
<reference evidence="8" key="2">
    <citation type="journal article" date="2018" name="BMC Genomics">
        <title>A manually annotated Actinidia chinensis var. chinensis (kiwifruit) genome highlights the challenges associated with draft genomes and gene prediction in plants.</title>
        <authorList>
            <person name="Pilkington S.M."/>
            <person name="Crowhurst R."/>
            <person name="Hilario E."/>
            <person name="Nardozza S."/>
            <person name="Fraser L."/>
            <person name="Peng Y."/>
            <person name="Gunaseelan K."/>
            <person name="Simpson R."/>
            <person name="Tahir J."/>
            <person name="Deroles S.C."/>
            <person name="Templeton K."/>
            <person name="Luo Z."/>
            <person name="Davy M."/>
            <person name="Cheng C."/>
            <person name="McNeilage M."/>
            <person name="Scaglione D."/>
            <person name="Liu Y."/>
            <person name="Zhang Q."/>
            <person name="Datson P."/>
            <person name="De Silva N."/>
            <person name="Gardiner S.E."/>
            <person name="Bassett H."/>
            <person name="Chagne D."/>
            <person name="McCallum J."/>
            <person name="Dzierzon H."/>
            <person name="Deng C."/>
            <person name="Wang Y.Y."/>
            <person name="Barron L."/>
            <person name="Manako K."/>
            <person name="Bowen J."/>
            <person name="Foster T.M."/>
            <person name="Erridge Z.A."/>
            <person name="Tiffin H."/>
            <person name="Waite C.N."/>
            <person name="Davies K.M."/>
            <person name="Grierson E.P."/>
            <person name="Laing W.A."/>
            <person name="Kirk R."/>
            <person name="Chen X."/>
            <person name="Wood M."/>
            <person name="Montefiori M."/>
            <person name="Brummell D.A."/>
            <person name="Schwinn K.E."/>
            <person name="Catanach A."/>
            <person name="Fullerton C."/>
            <person name="Li D."/>
            <person name="Meiyalaghan S."/>
            <person name="Nieuwenhuizen N."/>
            <person name="Read N."/>
            <person name="Prakash R."/>
            <person name="Hunter D."/>
            <person name="Zhang H."/>
            <person name="McKenzie M."/>
            <person name="Knabel M."/>
            <person name="Harris A."/>
            <person name="Allan A.C."/>
            <person name="Gleave A."/>
            <person name="Chen A."/>
            <person name="Janssen B.J."/>
            <person name="Plunkett B."/>
            <person name="Ampomah-Dwamena C."/>
            <person name="Voogd C."/>
            <person name="Leif D."/>
            <person name="Lafferty D."/>
            <person name="Souleyre E.J.F."/>
            <person name="Varkonyi-Gasic E."/>
            <person name="Gambi F."/>
            <person name="Hanley J."/>
            <person name="Yao J.L."/>
            <person name="Cheung J."/>
            <person name="David K.M."/>
            <person name="Warren B."/>
            <person name="Marsh K."/>
            <person name="Snowden K.C."/>
            <person name="Lin-Wang K."/>
            <person name="Brian L."/>
            <person name="Martinez-Sanchez M."/>
            <person name="Wang M."/>
            <person name="Ileperuma N."/>
            <person name="Macnee N."/>
            <person name="Campin R."/>
            <person name="McAtee P."/>
            <person name="Drummond R.S.M."/>
            <person name="Espley R.V."/>
            <person name="Ireland H.S."/>
            <person name="Wu R."/>
            <person name="Atkinson R.G."/>
            <person name="Karunairetnam S."/>
            <person name="Bulley S."/>
            <person name="Chunkath S."/>
            <person name="Hanley Z."/>
            <person name="Storey R."/>
            <person name="Thrimawithana A.H."/>
            <person name="Thomson S."/>
            <person name="David C."/>
            <person name="Testolin R."/>
            <person name="Huang H."/>
            <person name="Hellens R.P."/>
            <person name="Schaffer R.J."/>
        </authorList>
    </citation>
    <scope>NUCLEOTIDE SEQUENCE [LARGE SCALE GENOMIC DNA]</scope>
    <source>
        <strain evidence="8">cv. Red5</strain>
    </source>
</reference>
<evidence type="ECO:0000313" key="7">
    <source>
        <dbReference type="EMBL" id="PSS26162.1"/>
    </source>
</evidence>
<dbReference type="CDD" id="cd11452">
    <property type="entry name" value="bHLH_AtNAI1_like"/>
    <property type="match status" value="1"/>
</dbReference>
<dbReference type="STRING" id="1590841.A0A2R6RC60"/>
<dbReference type="InterPro" id="IPR052610">
    <property type="entry name" value="bHLH_transcription_regulator"/>
</dbReference>
<comment type="subcellular location">
    <subcellularLocation>
        <location evidence="1">Nucleus</location>
    </subcellularLocation>
</comment>
<keyword evidence="3" id="KW-0804">Transcription</keyword>
<dbReference type="Proteomes" id="UP000241394">
    <property type="component" value="Chromosome LG7"/>
</dbReference>
<feature type="domain" description="BHLH" evidence="6">
    <location>
        <begin position="158"/>
        <end position="207"/>
    </location>
</feature>
<dbReference type="AlphaFoldDB" id="A0A2R6RC60"/>
<dbReference type="SMART" id="SM00353">
    <property type="entry name" value="HLH"/>
    <property type="match status" value="1"/>
</dbReference>
<dbReference type="GO" id="GO:0005634">
    <property type="term" value="C:nucleus"/>
    <property type="evidence" value="ECO:0007669"/>
    <property type="project" value="UniProtKB-SubCell"/>
</dbReference>
<evidence type="ECO:0000256" key="3">
    <source>
        <dbReference type="ARBA" id="ARBA00023163"/>
    </source>
</evidence>
<dbReference type="OrthoDB" id="690068at2759"/>
<evidence type="ECO:0000256" key="1">
    <source>
        <dbReference type="ARBA" id="ARBA00004123"/>
    </source>
</evidence>
<reference evidence="7 8" key="1">
    <citation type="submission" date="2017-07" db="EMBL/GenBank/DDBJ databases">
        <title>An improved, manually edited Actinidia chinensis var. chinensis (kiwifruit) genome highlights the challenges associated with draft genomes and gene prediction in plants.</title>
        <authorList>
            <person name="Pilkington S."/>
            <person name="Crowhurst R."/>
            <person name="Hilario E."/>
            <person name="Nardozza S."/>
            <person name="Fraser L."/>
            <person name="Peng Y."/>
            <person name="Gunaseelan K."/>
            <person name="Simpson R."/>
            <person name="Tahir J."/>
            <person name="Deroles S."/>
            <person name="Templeton K."/>
            <person name="Luo Z."/>
            <person name="Davy M."/>
            <person name="Cheng C."/>
            <person name="Mcneilage M."/>
            <person name="Scaglione D."/>
            <person name="Liu Y."/>
            <person name="Zhang Q."/>
            <person name="Datson P."/>
            <person name="De Silva N."/>
            <person name="Gardiner S."/>
            <person name="Bassett H."/>
            <person name="Chagne D."/>
            <person name="Mccallum J."/>
            <person name="Dzierzon H."/>
            <person name="Deng C."/>
            <person name="Wang Y.-Y."/>
            <person name="Barron N."/>
            <person name="Manako K."/>
            <person name="Bowen J."/>
            <person name="Foster T."/>
            <person name="Erridge Z."/>
            <person name="Tiffin H."/>
            <person name="Waite C."/>
            <person name="Davies K."/>
            <person name="Grierson E."/>
            <person name="Laing W."/>
            <person name="Kirk R."/>
            <person name="Chen X."/>
            <person name="Wood M."/>
            <person name="Montefiori M."/>
            <person name="Brummell D."/>
            <person name="Schwinn K."/>
            <person name="Catanach A."/>
            <person name="Fullerton C."/>
            <person name="Li D."/>
            <person name="Meiyalaghan S."/>
            <person name="Nieuwenhuizen N."/>
            <person name="Read N."/>
            <person name="Prakash R."/>
            <person name="Hunter D."/>
            <person name="Zhang H."/>
            <person name="Mckenzie M."/>
            <person name="Knabel M."/>
            <person name="Harris A."/>
            <person name="Allan A."/>
            <person name="Chen A."/>
            <person name="Janssen B."/>
            <person name="Plunkett B."/>
            <person name="Dwamena C."/>
            <person name="Voogd C."/>
            <person name="Leif D."/>
            <person name="Lafferty D."/>
            <person name="Souleyre E."/>
            <person name="Varkonyi-Gasic E."/>
            <person name="Gambi F."/>
            <person name="Hanley J."/>
            <person name="Yao J.-L."/>
            <person name="Cheung J."/>
            <person name="David K."/>
            <person name="Warren B."/>
            <person name="Marsh K."/>
            <person name="Snowden K."/>
            <person name="Lin-Wang K."/>
            <person name="Brian L."/>
            <person name="Martinez-Sanchez M."/>
            <person name="Wang M."/>
            <person name="Ileperuma N."/>
            <person name="Macnee N."/>
            <person name="Campin R."/>
            <person name="Mcatee P."/>
            <person name="Drummond R."/>
            <person name="Espley R."/>
            <person name="Ireland H."/>
            <person name="Wu R."/>
            <person name="Atkinson R."/>
            <person name="Karunairetnam S."/>
            <person name="Bulley S."/>
            <person name="Chunkath S."/>
            <person name="Hanley Z."/>
            <person name="Storey R."/>
            <person name="Thrimawithana A."/>
            <person name="Thomson S."/>
            <person name="David C."/>
            <person name="Testolin R."/>
        </authorList>
    </citation>
    <scope>NUCLEOTIDE SEQUENCE [LARGE SCALE GENOMIC DNA]</scope>
    <source>
        <strain evidence="8">cv. Red5</strain>
        <tissue evidence="7">Young leaf</tissue>
    </source>
</reference>
<evidence type="ECO:0000313" key="8">
    <source>
        <dbReference type="Proteomes" id="UP000241394"/>
    </source>
</evidence>
<keyword evidence="8" id="KW-1185">Reference proteome</keyword>
<name>A0A2R6RC60_ACTCC</name>
<keyword evidence="2" id="KW-0805">Transcription regulation</keyword>
<dbReference type="EMBL" id="NKQK01000007">
    <property type="protein sequence ID" value="PSS26162.1"/>
    <property type="molecule type" value="Genomic_DNA"/>
</dbReference>
<dbReference type="PROSITE" id="PS50888">
    <property type="entry name" value="BHLH"/>
    <property type="match status" value="1"/>
</dbReference>
<dbReference type="GO" id="GO:0046983">
    <property type="term" value="F:protein dimerization activity"/>
    <property type="evidence" value="ECO:0007669"/>
    <property type="project" value="InterPro"/>
</dbReference>
<proteinExistence type="predicted"/>
<protein>
    <submittedName>
        <fullName evidence="7">Transcription factor bHLH25 like</fullName>
    </submittedName>
</protein>
<keyword evidence="4" id="KW-0539">Nucleus</keyword>
<evidence type="ECO:0000259" key="6">
    <source>
        <dbReference type="PROSITE" id="PS50888"/>
    </source>
</evidence>
<dbReference type="InterPro" id="IPR036638">
    <property type="entry name" value="HLH_DNA-bd_sf"/>
</dbReference>
<dbReference type="FunCoup" id="A0A2R6RC60">
    <property type="interactions" value="158"/>
</dbReference>
<dbReference type="Pfam" id="PF00010">
    <property type="entry name" value="HLH"/>
    <property type="match status" value="1"/>
</dbReference>
<dbReference type="OMA" id="ITNCCKS"/>
<comment type="caution">
    <text evidence="7">The sequence shown here is derived from an EMBL/GenBank/DDBJ whole genome shotgun (WGS) entry which is preliminary data.</text>
</comment>
<dbReference type="PANTHER" id="PTHR45959:SF2">
    <property type="entry name" value="BHLH TRANSCRIPTION FACTOR"/>
    <property type="match status" value="1"/>
</dbReference>
<dbReference type="Gramene" id="PSS26162">
    <property type="protein sequence ID" value="PSS26162"/>
    <property type="gene ID" value="CEY00_Acc07451"/>
</dbReference>
<dbReference type="PANTHER" id="PTHR45959">
    <property type="entry name" value="BHLH TRANSCRIPTION FACTOR"/>
    <property type="match status" value="1"/>
</dbReference>
<sequence length="339" mass="37583">MEISYMRGFADLGMDDSAFIHQWPINSLDELSTVTVEDSFEESFHNSFSHQMFSLKRSPDTSHSGIDQPSKMQKTNSWNSSGTHHVSNSQATSSPNQVPLANSNYGNQFGLLKPKEDALSPKNITTFPSDTLAFGGSFGNQNYVFKASHGAKRISTNPNNQEHIIAERKRREKISQRFIALSAIIPGLKKMDKASVLGGAINYLKKLQDQVKTLEEQTKKKPIESVVTVRKYELCAKGENSSSDENFSGGPYDDPLPEIEARVCENNVLIKIHCEKRKGVLQKTIAELEKIHLSIANSSVLAFGSSALNITIVAQMEVGFTMTVKDLVKNLHASLKLFM</sequence>
<feature type="region of interest" description="Disordered" evidence="5">
    <location>
        <begin position="55"/>
        <end position="100"/>
    </location>
</feature>
<dbReference type="Gene3D" id="4.10.280.10">
    <property type="entry name" value="Helix-loop-helix DNA-binding domain"/>
    <property type="match status" value="1"/>
</dbReference>
<feature type="compositionally biased region" description="Polar residues" evidence="5">
    <location>
        <begin position="61"/>
        <end position="100"/>
    </location>
</feature>
<dbReference type="SUPFAM" id="SSF47459">
    <property type="entry name" value="HLH, helix-loop-helix DNA-binding domain"/>
    <property type="match status" value="1"/>
</dbReference>
<accession>A0A2R6RC60</accession>
<evidence type="ECO:0000256" key="5">
    <source>
        <dbReference type="SAM" id="MobiDB-lite"/>
    </source>
</evidence>
<evidence type="ECO:0000256" key="4">
    <source>
        <dbReference type="ARBA" id="ARBA00023242"/>
    </source>
</evidence>
<gene>
    <name evidence="7" type="ORF">CEY00_Acc07451</name>
</gene>
<dbReference type="InParanoid" id="A0A2R6RC60"/>